<dbReference type="EMBL" id="JAYRBN010000112">
    <property type="protein sequence ID" value="KAL2724788.1"/>
    <property type="molecule type" value="Genomic_DNA"/>
</dbReference>
<evidence type="ECO:0000256" key="1">
    <source>
        <dbReference type="SAM" id="MobiDB-lite"/>
    </source>
</evidence>
<comment type="caution">
    <text evidence="2">The sequence shown here is derived from an EMBL/GenBank/DDBJ whole genome shotgun (WGS) entry which is preliminary data.</text>
</comment>
<accession>A0ABD2AVZ2</accession>
<protein>
    <submittedName>
        <fullName evidence="2">Uncharacterized protein</fullName>
    </submittedName>
</protein>
<proteinExistence type="predicted"/>
<evidence type="ECO:0000313" key="3">
    <source>
        <dbReference type="Proteomes" id="UP001607303"/>
    </source>
</evidence>
<feature type="non-terminal residue" evidence="2">
    <location>
        <position position="90"/>
    </location>
</feature>
<reference evidence="2 3" key="1">
    <citation type="journal article" date="2024" name="Ann. Entomol. Soc. Am.">
        <title>Genomic analyses of the southern and eastern yellowjacket wasps (Hymenoptera: Vespidae) reveal evolutionary signatures of social life.</title>
        <authorList>
            <person name="Catto M.A."/>
            <person name="Caine P.B."/>
            <person name="Orr S.E."/>
            <person name="Hunt B.G."/>
            <person name="Goodisman M.A.D."/>
        </authorList>
    </citation>
    <scope>NUCLEOTIDE SEQUENCE [LARGE SCALE GENOMIC DNA]</scope>
    <source>
        <strain evidence="2">232</strain>
        <tissue evidence="2">Head and thorax</tissue>
    </source>
</reference>
<feature type="region of interest" description="Disordered" evidence="1">
    <location>
        <begin position="70"/>
        <end position="90"/>
    </location>
</feature>
<dbReference type="AlphaFoldDB" id="A0ABD2AVZ2"/>
<dbReference type="Proteomes" id="UP001607303">
    <property type="component" value="Unassembled WGS sequence"/>
</dbReference>
<evidence type="ECO:0000313" key="2">
    <source>
        <dbReference type="EMBL" id="KAL2724788.1"/>
    </source>
</evidence>
<organism evidence="2 3">
    <name type="scientific">Vespula maculifrons</name>
    <name type="common">Eastern yellow jacket</name>
    <name type="synonym">Wasp</name>
    <dbReference type="NCBI Taxonomy" id="7453"/>
    <lineage>
        <taxon>Eukaryota</taxon>
        <taxon>Metazoa</taxon>
        <taxon>Ecdysozoa</taxon>
        <taxon>Arthropoda</taxon>
        <taxon>Hexapoda</taxon>
        <taxon>Insecta</taxon>
        <taxon>Pterygota</taxon>
        <taxon>Neoptera</taxon>
        <taxon>Endopterygota</taxon>
        <taxon>Hymenoptera</taxon>
        <taxon>Apocrita</taxon>
        <taxon>Aculeata</taxon>
        <taxon>Vespoidea</taxon>
        <taxon>Vespidae</taxon>
        <taxon>Vespinae</taxon>
        <taxon>Vespula</taxon>
    </lineage>
</organism>
<name>A0ABD2AVZ2_VESMC</name>
<keyword evidence="3" id="KW-1185">Reference proteome</keyword>
<sequence>MFHYNFSISLMVTHFPHSKLSCSHRQGVVFTVISSAAKSSVKRLRQFQSSHGQRLMETVIGFFEWRKTKRSGKSGRPKIASGIYRNDKQF</sequence>
<gene>
    <name evidence="2" type="ORF">V1477_018649</name>
</gene>